<dbReference type="InterPro" id="IPR005521">
    <property type="entry name" value="Attacin_C"/>
</dbReference>
<keyword evidence="4" id="KW-0929">Antimicrobial</keyword>
<feature type="domain" description="Attacin C-terminal" evidence="12">
    <location>
        <begin position="158"/>
        <end position="277"/>
    </location>
</feature>
<evidence type="ECO:0000313" key="13">
    <source>
        <dbReference type="Proteomes" id="UP000301870"/>
    </source>
</evidence>
<evidence type="ECO:0000256" key="2">
    <source>
        <dbReference type="ARBA" id="ARBA00007550"/>
    </source>
</evidence>
<gene>
    <name evidence="14" type="primary">LOC111357146</name>
</gene>
<keyword evidence="8" id="KW-0391">Immunity</keyword>
<dbReference type="InterPro" id="IPR005520">
    <property type="entry name" value="Attacin_N"/>
</dbReference>
<sequence>MFAMKLVLAAVLVVTSARHVPQVQSTYEPVYLLRFDDNAAVPEHEDHLPNEQLHLLGFEEDGRPVFELDDLLPEPEENYQPEHLTRTRRQAQGSVTLNSDGGMGLGAKIPLAHNDKNVVSAIGSMDFNNKMQPASKGFGLALDNVNGHGLTVMKENIPGFGDRLSGAGKLNVFHNDNHNVAVTGSLTRNMPSIPNVPNFNTVGGGVDYMYKNKVGASLGMASTPFLDRKDYSAMGNLNLFRSPTTTVDFSGGLKKFETPFMNSGWKPNFVFSLGRSF</sequence>
<dbReference type="Proteomes" id="UP000301870">
    <property type="component" value="Chromosome 24"/>
</dbReference>
<comment type="similarity">
    <text evidence="2">Belongs to the attacin/sarcotoxin-2 family.</text>
</comment>
<comment type="subcellular location">
    <subcellularLocation>
        <location evidence="1">Secreted</location>
    </subcellularLocation>
</comment>
<protein>
    <submittedName>
        <fullName evidence="14">Attacin-A-like</fullName>
    </submittedName>
</protein>
<evidence type="ECO:0000313" key="14">
    <source>
        <dbReference type="RefSeq" id="XP_022827496.1"/>
    </source>
</evidence>
<dbReference type="RefSeq" id="XP_022827496.1">
    <property type="nucleotide sequence ID" value="XM_022971728.1"/>
</dbReference>
<dbReference type="GeneID" id="111357146"/>
<evidence type="ECO:0000256" key="7">
    <source>
        <dbReference type="ARBA" id="ARBA00022729"/>
    </source>
</evidence>
<dbReference type="AlphaFoldDB" id="A0A9J7EF28"/>
<evidence type="ECO:0000256" key="8">
    <source>
        <dbReference type="ARBA" id="ARBA00022859"/>
    </source>
</evidence>
<organism evidence="13 14">
    <name type="scientific">Spodoptera litura</name>
    <name type="common">Asian cotton leafworm</name>
    <dbReference type="NCBI Taxonomy" id="69820"/>
    <lineage>
        <taxon>Eukaryota</taxon>
        <taxon>Metazoa</taxon>
        <taxon>Ecdysozoa</taxon>
        <taxon>Arthropoda</taxon>
        <taxon>Hexapoda</taxon>
        <taxon>Insecta</taxon>
        <taxon>Pterygota</taxon>
        <taxon>Neoptera</taxon>
        <taxon>Endopterygota</taxon>
        <taxon>Lepidoptera</taxon>
        <taxon>Glossata</taxon>
        <taxon>Ditrysia</taxon>
        <taxon>Noctuoidea</taxon>
        <taxon>Noctuidae</taxon>
        <taxon>Amphipyrinae</taxon>
        <taxon>Spodoptera</taxon>
    </lineage>
</organism>
<proteinExistence type="inferred from homology"/>
<dbReference type="KEGG" id="sliu:111357146"/>
<feature type="chain" id="PRO_5039891456" evidence="10">
    <location>
        <begin position="18"/>
        <end position="277"/>
    </location>
</feature>
<reference evidence="14" key="1">
    <citation type="submission" date="2025-08" db="UniProtKB">
        <authorList>
            <consortium name="RefSeq"/>
        </authorList>
    </citation>
    <scope>IDENTIFICATION</scope>
    <source>
        <strain evidence="14">Ishihara</strain>
        <tissue evidence="14">Whole body</tissue>
    </source>
</reference>
<evidence type="ECO:0000256" key="5">
    <source>
        <dbReference type="ARBA" id="ARBA00022588"/>
    </source>
</evidence>
<dbReference type="GO" id="GO:0042742">
    <property type="term" value="P:defense response to bacterium"/>
    <property type="evidence" value="ECO:0007669"/>
    <property type="project" value="UniProtKB-KW"/>
</dbReference>
<name>A0A9J7EF28_SPOLT</name>
<evidence type="ECO:0000256" key="1">
    <source>
        <dbReference type="ARBA" id="ARBA00004613"/>
    </source>
</evidence>
<evidence type="ECO:0000259" key="11">
    <source>
        <dbReference type="Pfam" id="PF03768"/>
    </source>
</evidence>
<evidence type="ECO:0000259" key="12">
    <source>
        <dbReference type="Pfam" id="PF03769"/>
    </source>
</evidence>
<evidence type="ECO:0000256" key="10">
    <source>
        <dbReference type="SAM" id="SignalP"/>
    </source>
</evidence>
<feature type="signal peptide" evidence="10">
    <location>
        <begin position="1"/>
        <end position="17"/>
    </location>
</feature>
<accession>A0A9J7EF28</accession>
<keyword evidence="9" id="KW-0044">Antibiotic</keyword>
<keyword evidence="3" id="KW-0964">Secreted</keyword>
<keyword evidence="13" id="KW-1185">Reference proteome</keyword>
<keyword evidence="7 10" id="KW-0732">Signal</keyword>
<dbReference type="Pfam" id="PF03769">
    <property type="entry name" value="Attacin_C"/>
    <property type="match status" value="1"/>
</dbReference>
<dbReference type="GO" id="GO:0045087">
    <property type="term" value="P:innate immune response"/>
    <property type="evidence" value="ECO:0007669"/>
    <property type="project" value="UniProtKB-KW"/>
</dbReference>
<evidence type="ECO:0000256" key="6">
    <source>
        <dbReference type="ARBA" id="ARBA00022685"/>
    </source>
</evidence>
<feature type="domain" description="Attacin N-terminal" evidence="11">
    <location>
        <begin position="92"/>
        <end position="154"/>
    </location>
</feature>
<keyword evidence="6" id="KW-0165">Cleavage on pair of basic residues</keyword>
<evidence type="ECO:0000256" key="3">
    <source>
        <dbReference type="ARBA" id="ARBA00022525"/>
    </source>
</evidence>
<dbReference type="GO" id="GO:0005576">
    <property type="term" value="C:extracellular region"/>
    <property type="evidence" value="ECO:0007669"/>
    <property type="project" value="UniProtKB-SubCell"/>
</dbReference>
<dbReference type="OrthoDB" id="7441167at2759"/>
<evidence type="ECO:0000256" key="4">
    <source>
        <dbReference type="ARBA" id="ARBA00022529"/>
    </source>
</evidence>
<dbReference type="Pfam" id="PF03768">
    <property type="entry name" value="Attacin_N"/>
    <property type="match status" value="1"/>
</dbReference>
<keyword evidence="5" id="KW-0399">Innate immunity</keyword>
<evidence type="ECO:0000256" key="9">
    <source>
        <dbReference type="ARBA" id="ARBA00023022"/>
    </source>
</evidence>